<keyword evidence="9" id="KW-0325">Glycoprotein</keyword>
<dbReference type="STRING" id="45351.A7SPC2"/>
<evidence type="ECO:0000256" key="4">
    <source>
        <dbReference type="ARBA" id="ARBA00022801"/>
    </source>
</evidence>
<evidence type="ECO:0000256" key="8">
    <source>
        <dbReference type="ARBA" id="ARBA00023157"/>
    </source>
</evidence>
<feature type="non-terminal residue" evidence="13">
    <location>
        <position position="1"/>
    </location>
</feature>
<dbReference type="GO" id="GO:0008270">
    <property type="term" value="F:zinc ion binding"/>
    <property type="evidence" value="ECO:0007669"/>
    <property type="project" value="UniProtKB-UniRule"/>
</dbReference>
<evidence type="ECO:0000256" key="11">
    <source>
        <dbReference type="RuleBase" id="RU361183"/>
    </source>
</evidence>
<dbReference type="OMA" id="NCEISAP"/>
<dbReference type="GO" id="GO:0006508">
    <property type="term" value="P:proteolysis"/>
    <property type="evidence" value="ECO:0007669"/>
    <property type="project" value="UniProtKB-KW"/>
</dbReference>
<dbReference type="eggNOG" id="KOG3714">
    <property type="taxonomic scope" value="Eukaryota"/>
</dbReference>
<gene>
    <name evidence="13" type="ORF">NEMVEDRAFT_v1g125911</name>
</gene>
<dbReference type="PROSITE" id="PS51864">
    <property type="entry name" value="ASTACIN"/>
    <property type="match status" value="1"/>
</dbReference>
<dbReference type="InterPro" id="IPR001506">
    <property type="entry name" value="Peptidase_M12A"/>
</dbReference>
<feature type="binding site" evidence="10">
    <location>
        <position position="91"/>
    </location>
    <ligand>
        <name>Zn(2+)</name>
        <dbReference type="ChEBI" id="CHEBI:29105"/>
        <note>catalytic</note>
    </ligand>
</feature>
<dbReference type="SUPFAM" id="SSF55486">
    <property type="entry name" value="Metalloproteases ('zincins'), catalytic domain"/>
    <property type="match status" value="1"/>
</dbReference>
<dbReference type="PANTHER" id="PTHR10127:SF780">
    <property type="entry name" value="METALLOENDOPEPTIDASE"/>
    <property type="match status" value="1"/>
</dbReference>
<keyword evidence="5 10" id="KW-0862">Zinc</keyword>
<dbReference type="EMBL" id="DS469731">
    <property type="protein sequence ID" value="EDO34449.1"/>
    <property type="molecule type" value="Genomic_DNA"/>
</dbReference>
<evidence type="ECO:0000259" key="12">
    <source>
        <dbReference type="PROSITE" id="PS51864"/>
    </source>
</evidence>
<dbReference type="InterPro" id="IPR034035">
    <property type="entry name" value="Astacin-like_dom"/>
</dbReference>
<keyword evidence="2 10" id="KW-0479">Metal-binding</keyword>
<evidence type="ECO:0000256" key="3">
    <source>
        <dbReference type="ARBA" id="ARBA00022729"/>
    </source>
</evidence>
<dbReference type="PhylomeDB" id="A7SPC2"/>
<keyword evidence="14" id="KW-1185">Reference proteome</keyword>
<evidence type="ECO:0000256" key="5">
    <source>
        <dbReference type="ARBA" id="ARBA00022833"/>
    </source>
</evidence>
<dbReference type="AlphaFoldDB" id="A7SPC2"/>
<dbReference type="PANTHER" id="PTHR10127">
    <property type="entry name" value="DISCOIDIN, CUB, EGF, LAMININ , AND ZINC METALLOPROTEASE DOMAIN CONTAINING"/>
    <property type="match status" value="1"/>
</dbReference>
<dbReference type="Gene3D" id="3.40.390.10">
    <property type="entry name" value="Collagenase (Catalytic Domain)"/>
    <property type="match status" value="1"/>
</dbReference>
<dbReference type="Pfam" id="PF01400">
    <property type="entry name" value="Astacin"/>
    <property type="match status" value="1"/>
</dbReference>
<dbReference type="HOGENOM" id="CLU_017286_4_0_1"/>
<accession>A7SPC2</accession>
<proteinExistence type="predicted"/>
<dbReference type="InterPro" id="IPR006026">
    <property type="entry name" value="Peptidase_Metallo"/>
</dbReference>
<comment type="cofactor">
    <cofactor evidence="10 11">
        <name>Zn(2+)</name>
        <dbReference type="ChEBI" id="CHEBI:29105"/>
    </cofactor>
    <text evidence="10 11">Binds 1 zinc ion per subunit.</text>
</comment>
<comment type="caution">
    <text evidence="10">Lacks conserved residue(s) required for the propagation of feature annotation.</text>
</comment>
<keyword evidence="6 10" id="KW-0482">Metalloprotease</keyword>
<reference evidence="13 14" key="1">
    <citation type="journal article" date="2007" name="Science">
        <title>Sea anemone genome reveals ancestral eumetazoan gene repertoire and genomic organization.</title>
        <authorList>
            <person name="Putnam N.H."/>
            <person name="Srivastava M."/>
            <person name="Hellsten U."/>
            <person name="Dirks B."/>
            <person name="Chapman J."/>
            <person name="Salamov A."/>
            <person name="Terry A."/>
            <person name="Shapiro H."/>
            <person name="Lindquist E."/>
            <person name="Kapitonov V.V."/>
            <person name="Jurka J."/>
            <person name="Genikhovich G."/>
            <person name="Grigoriev I.V."/>
            <person name="Lucas S.M."/>
            <person name="Steele R.E."/>
            <person name="Finnerty J.R."/>
            <person name="Technau U."/>
            <person name="Martindale M.Q."/>
            <person name="Rokhsar D.S."/>
        </authorList>
    </citation>
    <scope>NUCLEOTIDE SEQUENCE [LARGE SCALE GENOMIC DNA]</scope>
    <source>
        <strain evidence="14">CH2 X CH6</strain>
    </source>
</reference>
<evidence type="ECO:0000256" key="9">
    <source>
        <dbReference type="ARBA" id="ARBA00023180"/>
    </source>
</evidence>
<keyword evidence="7" id="KW-0865">Zymogen</keyword>
<dbReference type="EC" id="3.4.24.-" evidence="11"/>
<dbReference type="FunFam" id="3.40.390.10:FF:000015">
    <property type="entry name" value="Meprin A subunit"/>
    <property type="match status" value="1"/>
</dbReference>
<dbReference type="FunCoup" id="A7SPC2">
    <property type="interactions" value="1"/>
</dbReference>
<evidence type="ECO:0000256" key="1">
    <source>
        <dbReference type="ARBA" id="ARBA00022670"/>
    </source>
</evidence>
<dbReference type="GO" id="GO:0005615">
    <property type="term" value="C:extracellular space"/>
    <property type="evidence" value="ECO:0000318"/>
    <property type="project" value="GO_Central"/>
</dbReference>
<keyword evidence="3" id="KW-0732">Signal</keyword>
<dbReference type="PRINTS" id="PR00480">
    <property type="entry name" value="ASTACIN"/>
</dbReference>
<name>A7SPC2_NEMVE</name>
<evidence type="ECO:0000256" key="6">
    <source>
        <dbReference type="ARBA" id="ARBA00023049"/>
    </source>
</evidence>
<dbReference type="SMART" id="SM00235">
    <property type="entry name" value="ZnMc"/>
    <property type="match status" value="1"/>
</dbReference>
<keyword evidence="4 10" id="KW-0378">Hydrolase</keyword>
<dbReference type="KEGG" id="nve:5505798"/>
<evidence type="ECO:0000256" key="2">
    <source>
        <dbReference type="ARBA" id="ARBA00022723"/>
    </source>
</evidence>
<feature type="active site" evidence="10">
    <location>
        <position position="88"/>
    </location>
</feature>
<organism evidence="13 14">
    <name type="scientific">Nematostella vectensis</name>
    <name type="common">Starlet sea anemone</name>
    <dbReference type="NCBI Taxonomy" id="45351"/>
    <lineage>
        <taxon>Eukaryota</taxon>
        <taxon>Metazoa</taxon>
        <taxon>Cnidaria</taxon>
        <taxon>Anthozoa</taxon>
        <taxon>Hexacorallia</taxon>
        <taxon>Actiniaria</taxon>
        <taxon>Edwardsiidae</taxon>
        <taxon>Nematostella</taxon>
    </lineage>
</organism>
<feature type="binding site" evidence="10">
    <location>
        <position position="87"/>
    </location>
    <ligand>
        <name>Zn(2+)</name>
        <dbReference type="ChEBI" id="CHEBI:29105"/>
        <note>catalytic</note>
    </ligand>
</feature>
<keyword evidence="1 10" id="KW-0645">Protease</keyword>
<protein>
    <recommendedName>
        <fullName evidence="11">Metalloendopeptidase</fullName>
        <ecNumber evidence="11">3.4.24.-</ecNumber>
    </recommendedName>
</protein>
<evidence type="ECO:0000256" key="7">
    <source>
        <dbReference type="ARBA" id="ARBA00023145"/>
    </source>
</evidence>
<sequence length="203" mass="22488">KGRQWPGGVMPYVIDSSLSSSAARAAIRAGMEEWTSKTCIRFKERTNEQAYANFKLGSGCSSYVGRTGSRQDINLARGCWRTGIVAHEIGHALGFFHEQSRPDRDEYVTIMWNNILEKNKFNFNKYDRGTIDSLGTPYDYESVMHYDGKAFSKNKQPTIVPKRPVAQLGQREKISSIDAQQMNQLYKNTCNGGGGGGGGGGCK</sequence>
<dbReference type="MEROPS" id="M12.A41"/>
<dbReference type="InParanoid" id="A7SPC2"/>
<evidence type="ECO:0000256" key="10">
    <source>
        <dbReference type="PROSITE-ProRule" id="PRU01211"/>
    </source>
</evidence>
<dbReference type="InterPro" id="IPR024079">
    <property type="entry name" value="MetalloPept_cat_dom_sf"/>
</dbReference>
<feature type="binding site" evidence="10">
    <location>
        <position position="97"/>
    </location>
    <ligand>
        <name>Zn(2+)</name>
        <dbReference type="ChEBI" id="CHEBI:29105"/>
        <note>catalytic</note>
    </ligand>
</feature>
<evidence type="ECO:0000313" key="13">
    <source>
        <dbReference type="EMBL" id="EDO34449.1"/>
    </source>
</evidence>
<feature type="domain" description="Peptidase M12A" evidence="12">
    <location>
        <begin position="1"/>
        <end position="191"/>
    </location>
</feature>
<evidence type="ECO:0000313" key="14">
    <source>
        <dbReference type="Proteomes" id="UP000001593"/>
    </source>
</evidence>
<dbReference type="CDD" id="cd04280">
    <property type="entry name" value="ZnMc_astacin_like"/>
    <property type="match status" value="1"/>
</dbReference>
<dbReference type="Proteomes" id="UP000001593">
    <property type="component" value="Unassembled WGS sequence"/>
</dbReference>
<keyword evidence="8" id="KW-1015">Disulfide bond</keyword>
<dbReference type="GO" id="GO:0004222">
    <property type="term" value="F:metalloendopeptidase activity"/>
    <property type="evidence" value="ECO:0000318"/>
    <property type="project" value="GO_Central"/>
</dbReference>